<feature type="transmembrane region" description="Helical" evidence="1">
    <location>
        <begin position="298"/>
        <end position="320"/>
    </location>
</feature>
<feature type="transmembrane region" description="Helical" evidence="1">
    <location>
        <begin position="217"/>
        <end position="239"/>
    </location>
</feature>
<proteinExistence type="predicted"/>
<keyword evidence="3" id="KW-1185">Reference proteome</keyword>
<gene>
    <name evidence="2" type="ordered locus">OB0272</name>
</gene>
<dbReference type="KEGG" id="oih:OB0272"/>
<dbReference type="EMBL" id="BA000028">
    <property type="protein sequence ID" value="BAC12228.1"/>
    <property type="molecule type" value="Genomic_DNA"/>
</dbReference>
<keyword evidence="1" id="KW-0812">Transmembrane</keyword>
<reference evidence="2 3" key="2">
    <citation type="journal article" date="2002" name="Nucleic Acids Res.">
        <title>Genome sequence of Oceanobacillus iheyensis isolated from the Iheya Ridge and its unexpected adaptive capabilities to extreme environments.</title>
        <authorList>
            <person name="Takami H."/>
            <person name="Takaki Y."/>
            <person name="Uchiyama I."/>
        </authorList>
    </citation>
    <scope>NUCLEOTIDE SEQUENCE [LARGE SCALE GENOMIC DNA]</scope>
    <source>
        <strain evidence="3">DSM 14371 / CIP 107618 / JCM 11309 / KCTC 3954 / HTE831</strain>
    </source>
</reference>
<dbReference type="GO" id="GO:0005886">
    <property type="term" value="C:plasma membrane"/>
    <property type="evidence" value="ECO:0007669"/>
    <property type="project" value="UniProtKB-SubCell"/>
</dbReference>
<evidence type="ECO:0000313" key="2">
    <source>
        <dbReference type="EMBL" id="BAC12228.1"/>
    </source>
</evidence>
<feature type="transmembrane region" description="Helical" evidence="1">
    <location>
        <begin position="16"/>
        <end position="37"/>
    </location>
</feature>
<dbReference type="Pfam" id="PF12679">
    <property type="entry name" value="ABC2_membrane_2"/>
    <property type="match status" value="1"/>
</dbReference>
<sequence>MKILLFEWKKLWKSKAFILLLLVSMILIAGLFIRNYIYQDIVKSQKIEMYQDHASNVLSQLMGDQEDRREIGEGVDPILEEKVEVGSSLYGKHEELITAINEDEEITALQLENETYDLAIKYHSLEKNYPLSKIDMEDEIRLNEELLMKQLPKENLNASIQPAVFMKQVIQLLLNTFGFLILIVIIGTPMIKEFDDNTIRLTYGLPISSRRMVLSKWGGLVLSGMTWFGIVLLFTYFIVATFGKELPNPFEYPFYTEQMNFILGEDYIQQSIIFGMLYLLTLTALFVWLMFLMKNTLVVHLVILFLFLINFLVIKSGFVYPFLPWSYQELDVVTLQQKQASWIGVFLNIGITTLLLLLAITSSKRREYVK</sequence>
<feature type="transmembrane region" description="Helical" evidence="1">
    <location>
        <begin position="267"/>
        <end position="291"/>
    </location>
</feature>
<reference evidence="2 3" key="1">
    <citation type="journal article" date="2001" name="FEMS Microbiol. Lett.">
        <title>Oceanobacillus iheyensis gen. nov., sp. nov., a deep-sea extremely halotolerant and alkaliphilic species isolated from a depth of 1050 m on the Iheya Ridge.</title>
        <authorList>
            <person name="Lu J."/>
            <person name="Nogi Y."/>
            <person name="Takami H."/>
        </authorList>
    </citation>
    <scope>NUCLEOTIDE SEQUENCE [LARGE SCALE GENOMIC DNA]</scope>
    <source>
        <strain evidence="3">DSM 14371 / CIP 107618 / JCM 11309 / KCTC 3954 / HTE831</strain>
    </source>
</reference>
<dbReference type="STRING" id="221109.gene:10732475"/>
<evidence type="ECO:0000256" key="1">
    <source>
        <dbReference type="SAM" id="Phobius"/>
    </source>
</evidence>
<dbReference type="PANTHER" id="PTHR37305:SF1">
    <property type="entry name" value="MEMBRANE PROTEIN"/>
    <property type="match status" value="1"/>
</dbReference>
<dbReference type="GO" id="GO:0140359">
    <property type="term" value="F:ABC-type transporter activity"/>
    <property type="evidence" value="ECO:0007669"/>
    <property type="project" value="InterPro"/>
</dbReference>
<dbReference type="HOGENOM" id="CLU_779996_0_0_9"/>
<evidence type="ECO:0000313" key="3">
    <source>
        <dbReference type="Proteomes" id="UP000000822"/>
    </source>
</evidence>
<keyword evidence="1" id="KW-1133">Transmembrane helix</keyword>
<dbReference type="eggNOG" id="COG1277">
    <property type="taxonomic scope" value="Bacteria"/>
</dbReference>
<dbReference type="PANTHER" id="PTHR37305">
    <property type="entry name" value="INTEGRAL MEMBRANE PROTEIN-RELATED"/>
    <property type="match status" value="1"/>
</dbReference>
<accession>Q8ETI8</accession>
<feature type="transmembrane region" description="Helical" evidence="1">
    <location>
        <begin position="340"/>
        <end position="360"/>
    </location>
</feature>
<dbReference type="Proteomes" id="UP000000822">
    <property type="component" value="Chromosome"/>
</dbReference>
<protein>
    <submittedName>
        <fullName evidence="2">Hypothetical conserved protein</fullName>
    </submittedName>
</protein>
<keyword evidence="1" id="KW-0472">Membrane</keyword>
<feature type="transmembrane region" description="Helical" evidence="1">
    <location>
        <begin position="169"/>
        <end position="191"/>
    </location>
</feature>
<dbReference type="AlphaFoldDB" id="Q8ETI8"/>
<name>Q8ETI8_OCEIH</name>
<organism evidence="2 3">
    <name type="scientific">Oceanobacillus iheyensis (strain DSM 14371 / CIP 107618 / JCM 11309 / KCTC 3954 / HTE831)</name>
    <dbReference type="NCBI Taxonomy" id="221109"/>
    <lineage>
        <taxon>Bacteria</taxon>
        <taxon>Bacillati</taxon>
        <taxon>Bacillota</taxon>
        <taxon>Bacilli</taxon>
        <taxon>Bacillales</taxon>
        <taxon>Bacillaceae</taxon>
        <taxon>Oceanobacillus</taxon>
    </lineage>
</organism>